<dbReference type="Proteomes" id="UP000255517">
    <property type="component" value="Unassembled WGS sequence"/>
</dbReference>
<dbReference type="GO" id="GO:0006508">
    <property type="term" value="P:proteolysis"/>
    <property type="evidence" value="ECO:0007669"/>
    <property type="project" value="UniProtKB-KW"/>
</dbReference>
<dbReference type="Pfam" id="PF24032">
    <property type="entry name" value="YQBQ"/>
    <property type="match status" value="1"/>
</dbReference>
<dbReference type="InterPro" id="IPR038765">
    <property type="entry name" value="Papain-like_cys_pep_sf"/>
</dbReference>
<evidence type="ECO:0000256" key="1">
    <source>
        <dbReference type="ARBA" id="ARBA00007074"/>
    </source>
</evidence>
<dbReference type="PANTHER" id="PTHR47053:SF1">
    <property type="entry name" value="MUREIN DD-ENDOPEPTIDASE MEPH-RELATED"/>
    <property type="match status" value="1"/>
</dbReference>
<dbReference type="GO" id="GO:0008234">
    <property type="term" value="F:cysteine-type peptidase activity"/>
    <property type="evidence" value="ECO:0007669"/>
    <property type="project" value="UniProtKB-KW"/>
</dbReference>
<dbReference type="AlphaFoldDB" id="A0A379C603"/>
<organism evidence="7 8">
    <name type="scientific">Peptoniphilus lacrimalis</name>
    <dbReference type="NCBI Taxonomy" id="33031"/>
    <lineage>
        <taxon>Bacteria</taxon>
        <taxon>Bacillati</taxon>
        <taxon>Bacillota</taxon>
        <taxon>Tissierellia</taxon>
        <taxon>Tissierellales</taxon>
        <taxon>Peptoniphilaceae</taxon>
        <taxon>Peptoniphilus</taxon>
    </lineage>
</organism>
<evidence type="ECO:0000259" key="6">
    <source>
        <dbReference type="PROSITE" id="PS51935"/>
    </source>
</evidence>
<protein>
    <submittedName>
        <fullName evidence="7">Invasion associated secreted endopeptidase</fullName>
    </submittedName>
</protein>
<dbReference type="InterPro" id="IPR051202">
    <property type="entry name" value="Peptidase_C40"/>
</dbReference>
<dbReference type="SUPFAM" id="SSF54001">
    <property type="entry name" value="Cysteine proteinases"/>
    <property type="match status" value="1"/>
</dbReference>
<evidence type="ECO:0000313" key="7">
    <source>
        <dbReference type="EMBL" id="SUB57700.1"/>
    </source>
</evidence>
<name>A0A379C603_9FIRM</name>
<dbReference type="Gene3D" id="3.90.1720.10">
    <property type="entry name" value="endopeptidase domain like (from Nostoc punctiforme)"/>
    <property type="match status" value="1"/>
</dbReference>
<evidence type="ECO:0000313" key="8">
    <source>
        <dbReference type="Proteomes" id="UP000255517"/>
    </source>
</evidence>
<dbReference type="PROSITE" id="PS51935">
    <property type="entry name" value="NLPC_P60"/>
    <property type="match status" value="1"/>
</dbReference>
<keyword evidence="3" id="KW-0378">Hydrolase</keyword>
<dbReference type="OrthoDB" id="1698671at2"/>
<evidence type="ECO:0000256" key="3">
    <source>
        <dbReference type="ARBA" id="ARBA00022801"/>
    </source>
</evidence>
<evidence type="ECO:0000256" key="5">
    <source>
        <dbReference type="SAM" id="MobiDB-lite"/>
    </source>
</evidence>
<dbReference type="InterPro" id="IPR000064">
    <property type="entry name" value="NLP_P60_dom"/>
</dbReference>
<keyword evidence="2" id="KW-0645">Protease</keyword>
<feature type="domain" description="NlpC/P60" evidence="6">
    <location>
        <begin position="370"/>
        <end position="492"/>
    </location>
</feature>
<sequence length="496" mass="56184">MKQKEKIYQIFIANNGKIYQPVIKGKVTIKWERGFRAGILEFDVVKDEIIDYQEGNPVSFSIDGKTVFKGYVFKKTRDKRQVISTVCYDQIRYLKSRDTYQYSSKSMSDLLKQICSDRNLQVGEIEDTSYKIPKRLEKNQEYLNMVKVANDITLSQTGKIYTLFDDCGKISLKSADKMIVNCPISYDNIVDFSYETSIDDGTYNRVVVYLTDDEGRLIKKVVKQDEKNIAKWGVLEYTLTTNNAEDIENKASQILEVLNRKYRSLTIKEAIGDIRVRAGSVIPVEMMAIGDININSYMLVEKVTHTFFDDAHFMDLEVMNKDIQKIGDVDGIIRDKERQNKNSNVSDSYDVGGAVRKSNKLDGSTELQVRDLPKASNRKMQTIINKAESMIGTRSYKGRCQGFVRVCYESAGIHGSAGSAKTAGNKWIVSSSRDNIPVGATVYFNSPYSPQFGHVGIYAGNGMMIDATDTTVKKHKIGGWWKHYRGWGYQGGVVPK</sequence>
<feature type="region of interest" description="Disordered" evidence="5">
    <location>
        <begin position="337"/>
        <end position="357"/>
    </location>
</feature>
<keyword evidence="4" id="KW-0788">Thiol protease</keyword>
<reference evidence="7 8" key="1">
    <citation type="submission" date="2018-06" db="EMBL/GenBank/DDBJ databases">
        <authorList>
            <consortium name="Pathogen Informatics"/>
            <person name="Doyle S."/>
        </authorList>
    </citation>
    <scope>NUCLEOTIDE SEQUENCE [LARGE SCALE GENOMIC DNA]</scope>
    <source>
        <strain evidence="7 8">NCTC13149</strain>
    </source>
</reference>
<dbReference type="Pfam" id="PF00877">
    <property type="entry name" value="NLPC_P60"/>
    <property type="match status" value="1"/>
</dbReference>
<dbReference type="PANTHER" id="PTHR47053">
    <property type="entry name" value="MUREIN DD-ENDOPEPTIDASE MEPH-RELATED"/>
    <property type="match status" value="1"/>
</dbReference>
<dbReference type="InterPro" id="IPR056937">
    <property type="entry name" value="YqbQ/XkdQ"/>
</dbReference>
<proteinExistence type="inferred from homology"/>
<evidence type="ECO:0000256" key="2">
    <source>
        <dbReference type="ARBA" id="ARBA00022670"/>
    </source>
</evidence>
<dbReference type="RefSeq" id="WP_019035101.1">
    <property type="nucleotide sequence ID" value="NZ_UGSZ01000001.1"/>
</dbReference>
<comment type="similarity">
    <text evidence="1">Belongs to the peptidase C40 family.</text>
</comment>
<dbReference type="SUPFAM" id="SSF69279">
    <property type="entry name" value="Phage tail proteins"/>
    <property type="match status" value="1"/>
</dbReference>
<evidence type="ECO:0000256" key="4">
    <source>
        <dbReference type="ARBA" id="ARBA00022807"/>
    </source>
</evidence>
<gene>
    <name evidence="7" type="ORF">NCTC13149_01557</name>
</gene>
<dbReference type="EMBL" id="UGSZ01000001">
    <property type="protein sequence ID" value="SUB57700.1"/>
    <property type="molecule type" value="Genomic_DNA"/>
</dbReference>
<accession>A0A379C603</accession>
<dbReference type="STRING" id="1122949.GCA_000378725_01454"/>